<dbReference type="GO" id="GO:0035556">
    <property type="term" value="P:intracellular signal transduction"/>
    <property type="evidence" value="ECO:0007669"/>
    <property type="project" value="InterPro"/>
</dbReference>
<dbReference type="GO" id="GO:0005886">
    <property type="term" value="C:plasma membrane"/>
    <property type="evidence" value="ECO:0007669"/>
    <property type="project" value="TreeGrafter"/>
</dbReference>
<protein>
    <submittedName>
        <fullName evidence="8">Pleckstrin-2-like</fullName>
    </submittedName>
</protein>
<gene>
    <name evidence="8" type="primary">LOC116947783</name>
</gene>
<evidence type="ECO:0000256" key="2">
    <source>
        <dbReference type="ARBA" id="ARBA00022737"/>
    </source>
</evidence>
<dbReference type="PANTHER" id="PTHR12092">
    <property type="entry name" value="PLECKSTRIN"/>
    <property type="match status" value="1"/>
</dbReference>
<dbReference type="InterPro" id="IPR036390">
    <property type="entry name" value="WH_DNA-bd_sf"/>
</dbReference>
<evidence type="ECO:0000259" key="5">
    <source>
        <dbReference type="PROSITE" id="PS50003"/>
    </source>
</evidence>
<feature type="domain" description="DEP" evidence="6">
    <location>
        <begin position="270"/>
        <end position="356"/>
    </location>
</feature>
<dbReference type="SUPFAM" id="SSF46785">
    <property type="entry name" value="Winged helix' DNA-binding domain"/>
    <property type="match status" value="1"/>
</dbReference>
<reference evidence="8" key="1">
    <citation type="submission" date="2025-08" db="UniProtKB">
        <authorList>
            <consortium name="RefSeq"/>
        </authorList>
    </citation>
    <scope>IDENTIFICATION</scope>
    <source>
        <tissue evidence="8">Sperm</tissue>
    </source>
</reference>
<evidence type="ECO:0000259" key="6">
    <source>
        <dbReference type="PROSITE" id="PS50186"/>
    </source>
</evidence>
<keyword evidence="1" id="KW-0597">Phosphoprotein</keyword>
<feature type="domain" description="PH" evidence="5">
    <location>
        <begin position="128"/>
        <end position="228"/>
    </location>
</feature>
<evidence type="ECO:0000313" key="7">
    <source>
        <dbReference type="Proteomes" id="UP001318040"/>
    </source>
</evidence>
<evidence type="ECO:0000256" key="3">
    <source>
        <dbReference type="ARBA" id="ARBA00022990"/>
    </source>
</evidence>
<dbReference type="PROSITE" id="PS50186">
    <property type="entry name" value="DEP"/>
    <property type="match status" value="1"/>
</dbReference>
<dbReference type="Gene3D" id="1.10.10.10">
    <property type="entry name" value="Winged helix-like DNA-binding domain superfamily/Winged helix DNA-binding domain"/>
    <property type="match status" value="1"/>
</dbReference>
<dbReference type="AlphaFoldDB" id="A0AAJ7TKS3"/>
<keyword evidence="2" id="KW-0677">Repeat</keyword>
<dbReference type="InterPro" id="IPR000591">
    <property type="entry name" value="DEP_dom"/>
</dbReference>
<keyword evidence="3" id="KW-0007">Acetylation</keyword>
<dbReference type="InterPro" id="IPR001849">
    <property type="entry name" value="PH_domain"/>
</dbReference>
<dbReference type="FunFam" id="2.30.29.30:FF:000286">
    <property type="entry name" value="PH-protein kinase domain containing protein"/>
    <property type="match status" value="1"/>
</dbReference>
<accession>A0AAJ7TKS3</accession>
<dbReference type="InterPro" id="IPR036388">
    <property type="entry name" value="WH-like_DNA-bd_sf"/>
</dbReference>
<dbReference type="RefSeq" id="XP_032819821.1">
    <property type="nucleotide sequence ID" value="XM_032963930.1"/>
</dbReference>
<organism evidence="7 8">
    <name type="scientific">Petromyzon marinus</name>
    <name type="common">Sea lamprey</name>
    <dbReference type="NCBI Taxonomy" id="7757"/>
    <lineage>
        <taxon>Eukaryota</taxon>
        <taxon>Metazoa</taxon>
        <taxon>Chordata</taxon>
        <taxon>Craniata</taxon>
        <taxon>Vertebrata</taxon>
        <taxon>Cyclostomata</taxon>
        <taxon>Hyperoartia</taxon>
        <taxon>Petromyzontiformes</taxon>
        <taxon>Petromyzontidae</taxon>
        <taxon>Petromyzon</taxon>
    </lineage>
</organism>
<dbReference type="SMART" id="SM00049">
    <property type="entry name" value="DEP"/>
    <property type="match status" value="1"/>
</dbReference>
<evidence type="ECO:0000313" key="8">
    <source>
        <dbReference type="RefSeq" id="XP_032819821.1"/>
    </source>
</evidence>
<feature type="region of interest" description="Disordered" evidence="4">
    <location>
        <begin position="81"/>
        <end position="108"/>
    </location>
</feature>
<dbReference type="Gene3D" id="2.30.29.30">
    <property type="entry name" value="Pleckstrin-homology domain (PH domain)/Phosphotyrosine-binding domain (PTB)"/>
    <property type="match status" value="2"/>
</dbReference>
<dbReference type="GO" id="GO:0030036">
    <property type="term" value="P:actin cytoskeleton organization"/>
    <property type="evidence" value="ECO:0007669"/>
    <property type="project" value="TreeGrafter"/>
</dbReference>
<evidence type="ECO:0000256" key="4">
    <source>
        <dbReference type="SAM" id="MobiDB-lite"/>
    </source>
</evidence>
<evidence type="ECO:0000256" key="1">
    <source>
        <dbReference type="ARBA" id="ARBA00022553"/>
    </source>
</evidence>
<dbReference type="SUPFAM" id="SSF50729">
    <property type="entry name" value="PH domain-like"/>
    <property type="match status" value="2"/>
</dbReference>
<keyword evidence="7" id="KW-1185">Reference proteome</keyword>
<dbReference type="Pfam" id="PF00169">
    <property type="entry name" value="PH"/>
    <property type="match status" value="2"/>
</dbReference>
<dbReference type="SMART" id="SM00233">
    <property type="entry name" value="PH"/>
    <property type="match status" value="2"/>
</dbReference>
<dbReference type="KEGG" id="pmrn:116947783"/>
<feature type="region of interest" description="Disordered" evidence="4">
    <location>
        <begin position="230"/>
        <end position="256"/>
    </location>
</feature>
<sequence>MNHKAERMRWRCELERACILLYKKQARVIRLSCCVCARACVCPLNGEQFGGSGLRDCPAASRGFQYGNRIGSAHRIRAELPTDSTRGEGQQHSQAGKLYGSSRRSNSSTTVPHLFQTISCASYVDEMAVTREGFLVKRGHVVHNWKARWFVLDSNQILYYRREGGGSPMSLKGSFPLQGVTVESPCLEFSNRTTVFKLQVPSKGSFYLQPSSREERDSWVADIHAALGSSVGGSPNSPPQSLTPSPQAHSPSLTGPNVNLAELVEKMKDTALGIASESHHEQSVTYRHCFTGASVVDWLLARGVAPSRNEAALLASMLLQGGLLEATSSRGRAAASLPDLAQRFLDGSDAFYCLSENNSKFGTELTAKEIISGISFSGKIILQGYLMKQGHRRRNWKVRKFILREEPSYLHYYDPTKERSERPLGGFPVRGCLVTALDDGGVPPGVRGNVQDNLFEVITADEVRFYLQAASAAQRSEWIRAIRQLS</sequence>
<dbReference type="InterPro" id="IPR037370">
    <property type="entry name" value="Pleckstrin"/>
</dbReference>
<feature type="compositionally biased region" description="Polar residues" evidence="4">
    <location>
        <begin position="242"/>
        <end position="256"/>
    </location>
</feature>
<feature type="compositionally biased region" description="Polar residues" evidence="4">
    <location>
        <begin position="82"/>
        <end position="94"/>
    </location>
</feature>
<dbReference type="PANTHER" id="PTHR12092:SF16">
    <property type="entry name" value="PH DOMAIN-CONTAINING PROTEIN"/>
    <property type="match status" value="1"/>
</dbReference>
<proteinExistence type="predicted"/>
<feature type="domain" description="PH" evidence="5">
    <location>
        <begin position="379"/>
        <end position="486"/>
    </location>
</feature>
<name>A0AAJ7TKS3_PETMA</name>
<dbReference type="InterPro" id="IPR011993">
    <property type="entry name" value="PH-like_dom_sf"/>
</dbReference>
<dbReference type="Pfam" id="PF00610">
    <property type="entry name" value="DEP"/>
    <property type="match status" value="1"/>
</dbReference>
<dbReference type="PROSITE" id="PS50003">
    <property type="entry name" value="PH_DOMAIN"/>
    <property type="match status" value="2"/>
</dbReference>
<dbReference type="Proteomes" id="UP001318040">
    <property type="component" value="Chromosome 31"/>
</dbReference>